<sequence length="327" mass="36381">MFSIRSSPPTTLLLILSLYASQCNTFLIHVPSVQAWGASINTDLVGGLYRLAIGLNSTEDMAEIGATGSTSTAGPSRFGTVAGQDPSEEVLPSQYLTNVQNWMFGDSETTATVQQKLQGVVSNVNWAMDESPDSLDPIMITLGADYLVQKPSADGVLRWYDEWADIFESAANDADIIACRTLGPYQGRTVMAVVRDIRMTNYPNTGRWIVHICKSALVEQSYQSGVPQVSINILEPTRNLIAFAPGLYQRLAAEPWREFLLDTFRWFEYTLLNALLNIRQVEDSVQSSSDASTGIIDTYSWDDCLDNQIETIGEKSMTFLFRVFRRR</sequence>
<keyword evidence="1" id="KW-0732">Signal</keyword>
<dbReference type="AlphaFoldDB" id="A0A8H3F699"/>
<evidence type="ECO:0000313" key="3">
    <source>
        <dbReference type="Proteomes" id="UP000664534"/>
    </source>
</evidence>
<evidence type="ECO:0000313" key="2">
    <source>
        <dbReference type="EMBL" id="CAF9919347.1"/>
    </source>
</evidence>
<accession>A0A8H3F699</accession>
<evidence type="ECO:0000256" key="1">
    <source>
        <dbReference type="SAM" id="SignalP"/>
    </source>
</evidence>
<dbReference type="Proteomes" id="UP000664534">
    <property type="component" value="Unassembled WGS sequence"/>
</dbReference>
<gene>
    <name evidence="2" type="ORF">IMSHALPRED_004600</name>
</gene>
<protein>
    <submittedName>
        <fullName evidence="2">Uncharacterized protein</fullName>
    </submittedName>
</protein>
<dbReference type="EMBL" id="CAJPDT010000022">
    <property type="protein sequence ID" value="CAF9919347.1"/>
    <property type="molecule type" value="Genomic_DNA"/>
</dbReference>
<keyword evidence="3" id="KW-1185">Reference proteome</keyword>
<organism evidence="2 3">
    <name type="scientific">Imshaugia aleurites</name>
    <dbReference type="NCBI Taxonomy" id="172621"/>
    <lineage>
        <taxon>Eukaryota</taxon>
        <taxon>Fungi</taxon>
        <taxon>Dikarya</taxon>
        <taxon>Ascomycota</taxon>
        <taxon>Pezizomycotina</taxon>
        <taxon>Lecanoromycetes</taxon>
        <taxon>OSLEUM clade</taxon>
        <taxon>Lecanoromycetidae</taxon>
        <taxon>Lecanorales</taxon>
        <taxon>Lecanorineae</taxon>
        <taxon>Parmeliaceae</taxon>
        <taxon>Imshaugia</taxon>
    </lineage>
</organism>
<comment type="caution">
    <text evidence="2">The sequence shown here is derived from an EMBL/GenBank/DDBJ whole genome shotgun (WGS) entry which is preliminary data.</text>
</comment>
<proteinExistence type="predicted"/>
<feature type="chain" id="PRO_5034592618" evidence="1">
    <location>
        <begin position="26"/>
        <end position="327"/>
    </location>
</feature>
<name>A0A8H3F699_9LECA</name>
<reference evidence="2" key="1">
    <citation type="submission" date="2021-03" db="EMBL/GenBank/DDBJ databases">
        <authorList>
            <person name="Tagirdzhanova G."/>
        </authorList>
    </citation>
    <scope>NUCLEOTIDE SEQUENCE</scope>
</reference>
<feature type="signal peptide" evidence="1">
    <location>
        <begin position="1"/>
        <end position="25"/>
    </location>
</feature>